<evidence type="ECO:0000259" key="1">
    <source>
        <dbReference type="Pfam" id="PF03372"/>
    </source>
</evidence>
<dbReference type="PANTHER" id="PTHR12121">
    <property type="entry name" value="CARBON CATABOLITE REPRESSOR PROTEIN 4"/>
    <property type="match status" value="1"/>
</dbReference>
<dbReference type="Gene3D" id="3.60.10.10">
    <property type="entry name" value="Endonuclease/exonuclease/phosphatase"/>
    <property type="match status" value="1"/>
</dbReference>
<keyword evidence="2" id="KW-0540">Nuclease</keyword>
<accession>A0ABU2Y6P4</accession>
<evidence type="ECO:0000313" key="3">
    <source>
        <dbReference type="Proteomes" id="UP001252186"/>
    </source>
</evidence>
<dbReference type="EMBL" id="JAVRHV010000004">
    <property type="protein sequence ID" value="MDT0553440.1"/>
    <property type="molecule type" value="Genomic_DNA"/>
</dbReference>
<feature type="domain" description="Endonuclease/exonuclease/phosphatase" evidence="1">
    <location>
        <begin position="27"/>
        <end position="270"/>
    </location>
</feature>
<dbReference type="SUPFAM" id="SSF56219">
    <property type="entry name" value="DNase I-like"/>
    <property type="match status" value="1"/>
</dbReference>
<proteinExistence type="predicted"/>
<dbReference type="PANTHER" id="PTHR12121:SF36">
    <property type="entry name" value="ENDONUCLEASE_EXONUCLEASE_PHOSPHATASE DOMAIN-CONTAINING PROTEIN"/>
    <property type="match status" value="1"/>
</dbReference>
<keyword evidence="2" id="KW-0378">Hydrolase</keyword>
<keyword evidence="3" id="KW-1185">Reference proteome</keyword>
<keyword evidence="2" id="KW-0255">Endonuclease</keyword>
<dbReference type="InterPro" id="IPR005135">
    <property type="entry name" value="Endo/exonuclease/phosphatase"/>
</dbReference>
<dbReference type="GO" id="GO:0004519">
    <property type="term" value="F:endonuclease activity"/>
    <property type="evidence" value="ECO:0007669"/>
    <property type="project" value="UniProtKB-KW"/>
</dbReference>
<dbReference type="Pfam" id="PF03372">
    <property type="entry name" value="Exo_endo_phos"/>
    <property type="match status" value="1"/>
</dbReference>
<sequence length="281" mass="31950">MKKISLVIVVLMLGVLGFSQEATISVMTYNIRLDVASDGENAWPNRKKGLVNQIQFYEPSIFGIQEGLPHQSAYLDEELAEYEHFGIGRYGEGKGEQSAIFYKKNDFEVLESSTFWLSLTPDKPSKNWDAALPRICTYGLFKEKESGKKFWVFNTHFDHIGGESRLKAIDMIEAKIEEMNSDNLPVVFMGDLNVEPNSKVISKLKNFMLDSYELSKTPAFGSYGTFNGFKFKEEVGPRIDYIFVSNTENIKVMKHAVLTDSKDLKYYSDHFAVLALLLINN</sequence>
<dbReference type="RefSeq" id="WP_311593457.1">
    <property type="nucleotide sequence ID" value="NZ_JAVRHV010000004.1"/>
</dbReference>
<name>A0ABU2Y6P4_9FLAO</name>
<gene>
    <name evidence="2" type="ORF">RM519_09310</name>
</gene>
<comment type="caution">
    <text evidence="2">The sequence shown here is derived from an EMBL/GenBank/DDBJ whole genome shotgun (WGS) entry which is preliminary data.</text>
</comment>
<dbReference type="InterPro" id="IPR036691">
    <property type="entry name" value="Endo/exonu/phosph_ase_sf"/>
</dbReference>
<dbReference type="CDD" id="cd09083">
    <property type="entry name" value="EEP-1"/>
    <property type="match status" value="1"/>
</dbReference>
<organism evidence="2 3">
    <name type="scientific">Urechidicola vernalis</name>
    <dbReference type="NCBI Taxonomy" id="3075600"/>
    <lineage>
        <taxon>Bacteria</taxon>
        <taxon>Pseudomonadati</taxon>
        <taxon>Bacteroidota</taxon>
        <taxon>Flavobacteriia</taxon>
        <taxon>Flavobacteriales</taxon>
        <taxon>Flavobacteriaceae</taxon>
        <taxon>Urechidicola</taxon>
    </lineage>
</organism>
<reference evidence="2 3" key="1">
    <citation type="submission" date="2023-09" db="EMBL/GenBank/DDBJ databases">
        <authorList>
            <person name="Rey-Velasco X."/>
        </authorList>
    </citation>
    <scope>NUCLEOTIDE SEQUENCE [LARGE SCALE GENOMIC DNA]</scope>
    <source>
        <strain evidence="2 3">P050</strain>
    </source>
</reference>
<evidence type="ECO:0000313" key="2">
    <source>
        <dbReference type="EMBL" id="MDT0553440.1"/>
    </source>
</evidence>
<dbReference type="Proteomes" id="UP001252186">
    <property type="component" value="Unassembled WGS sequence"/>
</dbReference>
<dbReference type="InterPro" id="IPR050410">
    <property type="entry name" value="CCR4/nocturin_mRNA_transcr"/>
</dbReference>
<protein>
    <submittedName>
        <fullName evidence="2">Endonuclease/exonuclease/phosphatase family protein</fullName>
    </submittedName>
</protein>